<gene>
    <name evidence="7" type="ORF">ZIOFF_006224</name>
</gene>
<dbReference type="NCBIfam" id="NF001862">
    <property type="entry name" value="PRK00601.1"/>
    <property type="match status" value="1"/>
</dbReference>
<dbReference type="Pfam" id="PF07028">
    <property type="entry name" value="DUF1319"/>
    <property type="match status" value="1"/>
</dbReference>
<evidence type="ECO:0000313" key="7">
    <source>
        <dbReference type="EMBL" id="KAG6532384.1"/>
    </source>
</evidence>
<dbReference type="SUPFAM" id="SSF51283">
    <property type="entry name" value="dUTPase-like"/>
    <property type="match status" value="1"/>
</dbReference>
<proteinExistence type="inferred from homology"/>
<evidence type="ECO:0000256" key="5">
    <source>
        <dbReference type="ARBA" id="ARBA00023080"/>
    </source>
</evidence>
<dbReference type="InterPro" id="IPR008181">
    <property type="entry name" value="dUTPase"/>
</dbReference>
<dbReference type="Pfam" id="PF00692">
    <property type="entry name" value="dUTPase"/>
    <property type="match status" value="1"/>
</dbReference>
<dbReference type="GO" id="GO:0006226">
    <property type="term" value="P:dUMP biosynthetic process"/>
    <property type="evidence" value="ECO:0007669"/>
    <property type="project" value="UniProtKB-UniPathway"/>
</dbReference>
<dbReference type="GO" id="GO:0004170">
    <property type="term" value="F:dUTP diphosphatase activity"/>
    <property type="evidence" value="ECO:0007669"/>
    <property type="project" value="UniProtKB-EC"/>
</dbReference>
<dbReference type="PANTHER" id="PTHR11241:SF0">
    <property type="entry name" value="DEOXYURIDINE 5'-TRIPHOSPHATE NUCLEOTIDOHYDROLASE"/>
    <property type="match status" value="1"/>
</dbReference>
<dbReference type="NCBIfam" id="TIGR00576">
    <property type="entry name" value="dut"/>
    <property type="match status" value="1"/>
</dbReference>
<feature type="domain" description="dUTPase-like" evidence="6">
    <location>
        <begin position="588"/>
        <end position="714"/>
    </location>
</feature>
<name>A0A8J5IDY6_ZINOF</name>
<dbReference type="InterPro" id="IPR033704">
    <property type="entry name" value="dUTPase_trimeric"/>
</dbReference>
<keyword evidence="4" id="KW-0378">Hydrolase</keyword>
<dbReference type="GO" id="GO:0000287">
    <property type="term" value="F:magnesium ion binding"/>
    <property type="evidence" value="ECO:0007669"/>
    <property type="project" value="InterPro"/>
</dbReference>
<evidence type="ECO:0000256" key="1">
    <source>
        <dbReference type="ARBA" id="ARBA00005142"/>
    </source>
</evidence>
<keyword evidence="5" id="KW-0546">Nucleotide metabolism</keyword>
<dbReference type="EC" id="3.6.1.23" evidence="3"/>
<dbReference type="Gene3D" id="2.70.40.10">
    <property type="match status" value="1"/>
</dbReference>
<sequence>MTNNRRPNITEAITEVSQPVVSSQEDQIQSYRRMARLRHEAQRRFSGRTNNTRTLESQLNPEAELELSQQRRASLVPAETLYSTQWSEPRHRVYQHYSETRILVTEGQQNLPLINPESYSILRQEGMQLIQLGLVMIHIHALHRRNAGTNALVVLRDTRWSDDRSITGTMEIDLSEDTQLVYIAPNLLISIEDFFHHIELTIQTHGYENWNSAESNLLITRGLIGRLTNTSHAGFRYNIQNVADYLASTGINAVPATPRTTAELQGMRWILQPPLAPQIRNPQAVRTTTLMDGSISLAFSGYQSTGNPKASRFNEKDIEDIHDEEFAGVLINEFPKGKKYKTGRWDTLGQPSGKFDYYVNYDIPKGFADIELPPPTGWNDEEDNDELVFPSIWEDTPWEEDPEFGLNDLTPPDPEGQVLNIEEYEVEEDGPETYFLGLQNQETDYPVQAPLYPDQQTINLENSDAESDLYWQQVVQHVEQIEAQLPLANCWYDPTPHDAIAGEFLDRLPQEGPENLWYEIYEYPEQHEEQQNHNWVSLNKQKGKSIMIHDTDDDEDFEDKEFMPSYLGKEKKEVTFNFLKVKKLTATTKIPERRTERAAGYDLFIDQDIEIPAKDRRLAKTGISIEFPKGHYARVTTRSRATIHLKIDIGAGVIDADYRGEIQLLVINHSNNAISLKEGDNIAQFILEKIITPQIEEVDFLSATTRGEGSFGSTDTRKETPCRLVHYMVTIQDIPDNQEELFMIIDAAVDETKDASLFIRSQLASTLVKASRALVRSLCAGTQEKTWNKAIKDWDQNSRIADLEYLNLATEYHTILKTLKENHCELTRSLEESFKIQQRLQKAVLELQKELLLCKPLTARDIKELVVEITKQPKLIDVHPVLSYCLLN</sequence>
<dbReference type="InterPro" id="IPR029054">
    <property type="entry name" value="dUTPase-like"/>
</dbReference>
<dbReference type="InterPro" id="IPR028919">
    <property type="entry name" value="Viral_movement"/>
</dbReference>
<comment type="pathway">
    <text evidence="1">Pyrimidine metabolism; dUMP biosynthesis; dUMP from dCTP (dUTP route): step 2/2.</text>
</comment>
<reference evidence="7 8" key="1">
    <citation type="submission" date="2020-08" db="EMBL/GenBank/DDBJ databases">
        <title>Plant Genome Project.</title>
        <authorList>
            <person name="Zhang R.-G."/>
        </authorList>
    </citation>
    <scope>NUCLEOTIDE SEQUENCE [LARGE SCALE GENOMIC DNA]</scope>
    <source>
        <tissue evidence="7">Rhizome</tissue>
    </source>
</reference>
<evidence type="ECO:0000256" key="3">
    <source>
        <dbReference type="ARBA" id="ARBA00012379"/>
    </source>
</evidence>
<evidence type="ECO:0000313" key="8">
    <source>
        <dbReference type="Proteomes" id="UP000734854"/>
    </source>
</evidence>
<dbReference type="GO" id="GO:0046081">
    <property type="term" value="P:dUTP catabolic process"/>
    <property type="evidence" value="ECO:0007669"/>
    <property type="project" value="InterPro"/>
</dbReference>
<dbReference type="Pfam" id="PF01107">
    <property type="entry name" value="MP"/>
    <property type="match status" value="1"/>
</dbReference>
<dbReference type="Proteomes" id="UP000734854">
    <property type="component" value="Unassembled WGS sequence"/>
</dbReference>
<dbReference type="EMBL" id="JACMSC010000002">
    <property type="protein sequence ID" value="KAG6532384.1"/>
    <property type="molecule type" value="Genomic_DNA"/>
</dbReference>
<evidence type="ECO:0000256" key="4">
    <source>
        <dbReference type="ARBA" id="ARBA00022801"/>
    </source>
</evidence>
<dbReference type="InterPro" id="IPR010746">
    <property type="entry name" value="CYMV_Orf1"/>
</dbReference>
<dbReference type="CDD" id="cd07557">
    <property type="entry name" value="trimeric_dUTPase"/>
    <property type="match status" value="1"/>
</dbReference>
<comment type="caution">
    <text evidence="7">The sequence shown here is derived from an EMBL/GenBank/DDBJ whole genome shotgun (WGS) entry which is preliminary data.</text>
</comment>
<comment type="similarity">
    <text evidence="2">Belongs to the dUTPase family.</text>
</comment>
<dbReference type="PANTHER" id="PTHR11241">
    <property type="entry name" value="DEOXYURIDINE 5'-TRIPHOSPHATE NUCLEOTIDOHYDROLASE"/>
    <property type="match status" value="1"/>
</dbReference>
<keyword evidence="8" id="KW-1185">Reference proteome</keyword>
<dbReference type="AlphaFoldDB" id="A0A8J5IDY6"/>
<accession>A0A8J5IDY6</accession>
<dbReference type="UniPathway" id="UPA00610">
    <property type="reaction ID" value="UER00666"/>
</dbReference>
<evidence type="ECO:0000259" key="6">
    <source>
        <dbReference type="Pfam" id="PF00692"/>
    </source>
</evidence>
<organism evidence="7 8">
    <name type="scientific">Zingiber officinale</name>
    <name type="common">Ginger</name>
    <name type="synonym">Amomum zingiber</name>
    <dbReference type="NCBI Taxonomy" id="94328"/>
    <lineage>
        <taxon>Eukaryota</taxon>
        <taxon>Viridiplantae</taxon>
        <taxon>Streptophyta</taxon>
        <taxon>Embryophyta</taxon>
        <taxon>Tracheophyta</taxon>
        <taxon>Spermatophyta</taxon>
        <taxon>Magnoliopsida</taxon>
        <taxon>Liliopsida</taxon>
        <taxon>Zingiberales</taxon>
        <taxon>Zingiberaceae</taxon>
        <taxon>Zingiber</taxon>
    </lineage>
</organism>
<dbReference type="InterPro" id="IPR036157">
    <property type="entry name" value="dUTPase-like_sf"/>
</dbReference>
<evidence type="ECO:0000256" key="2">
    <source>
        <dbReference type="ARBA" id="ARBA00006581"/>
    </source>
</evidence>
<protein>
    <recommendedName>
        <fullName evidence="3">dUTP diphosphatase</fullName>
        <ecNumber evidence="3">3.6.1.23</ecNumber>
    </recommendedName>
</protein>